<proteinExistence type="predicted"/>
<dbReference type="Pfam" id="PF12675">
    <property type="entry name" value="DUF3795"/>
    <property type="match status" value="1"/>
</dbReference>
<dbReference type="AlphaFoldDB" id="A0A645D1R4"/>
<gene>
    <name evidence="1" type="ORF">SDC9_130168</name>
</gene>
<dbReference type="EMBL" id="VSSQ01031991">
    <property type="protein sequence ID" value="MPM83105.1"/>
    <property type="molecule type" value="Genomic_DNA"/>
</dbReference>
<protein>
    <recommendedName>
        <fullName evidence="2">DUF3795 domain-containing protein</fullName>
    </recommendedName>
</protein>
<evidence type="ECO:0000313" key="1">
    <source>
        <dbReference type="EMBL" id="MPM83105.1"/>
    </source>
</evidence>
<reference evidence="1" key="1">
    <citation type="submission" date="2019-08" db="EMBL/GenBank/DDBJ databases">
        <authorList>
            <person name="Kucharzyk K."/>
            <person name="Murdoch R.W."/>
            <person name="Higgins S."/>
            <person name="Loffler F."/>
        </authorList>
    </citation>
    <scope>NUCLEOTIDE SEQUENCE</scope>
</reference>
<dbReference type="InterPro" id="IPR024227">
    <property type="entry name" value="DUF3795"/>
</dbReference>
<accession>A0A645D1R4</accession>
<name>A0A645D1R4_9ZZZZ</name>
<evidence type="ECO:0008006" key="2">
    <source>
        <dbReference type="Google" id="ProtNLM"/>
    </source>
</evidence>
<comment type="caution">
    <text evidence="1">The sequence shown here is derived from an EMBL/GenBank/DDBJ whole genome shotgun (WGS) entry which is preliminary data.</text>
</comment>
<organism evidence="1">
    <name type="scientific">bioreactor metagenome</name>
    <dbReference type="NCBI Taxonomy" id="1076179"/>
    <lineage>
        <taxon>unclassified sequences</taxon>
        <taxon>metagenomes</taxon>
        <taxon>ecological metagenomes</taxon>
    </lineage>
</organism>
<sequence length="143" mass="15787">MKAPETIDVGMLAPCGLNCMLCYRHLGKKPCPGCRTRTDNPDAYQNKCVMRACTMERGYFSCADCAERPCKRVKAFQKRYMDGYGVNLSAIAESVQQAGIEAYLRADLAAHTCPDCEHLINIHDGICSGCGRQFPIGKGRTEK</sequence>